<evidence type="ECO:0000256" key="1">
    <source>
        <dbReference type="SAM" id="MobiDB-lite"/>
    </source>
</evidence>
<feature type="region of interest" description="Disordered" evidence="1">
    <location>
        <begin position="413"/>
        <end position="457"/>
    </location>
</feature>
<name>A0A6F8ZGW6_9FIRM</name>
<dbReference type="AlphaFoldDB" id="A0A6F8ZGW6"/>
<evidence type="ECO:0000313" key="2">
    <source>
        <dbReference type="EMBL" id="CAB1128951.1"/>
    </source>
</evidence>
<reference evidence="2 3" key="1">
    <citation type="submission" date="2020-02" db="EMBL/GenBank/DDBJ databases">
        <authorList>
            <person name="Hogendoorn C."/>
        </authorList>
    </citation>
    <scope>NUCLEOTIDE SEQUENCE [LARGE SCALE GENOMIC DNA]</scope>
    <source>
        <strain evidence="2">R501</strain>
    </source>
</reference>
<sequence length="457" mass="45286">MLWRNRAPAWTGRALWMAAASAGLAAAAWGFGRLGAGTPRPLPVPARVEAAGFPVAARSWTGARVRWTPVPAWVLQGPLPAALRRRLADRLPAGGRGRGPWLVLRRQVPWLGAWQGRLPPGALVAARAAVPVLEGLPAGLAKAVPAAAPAASGWCGARAGSTGPRRGPAPLSLAPGLGAALAAHLPAGSGAAVVDGDGAVLALAGGAAAWRAVPAGVSLLPVLLAEAPELGGPPWPSAALGPTVLQAYVRRWGAAGTARALAAALPAADPLPGAPPPPRRPAGTVAWWGAGAPAVTPLTLARAYLPFVAGGDLPPVRLGLQPVPAPAAGAAGGWAALLDALPVLTVDGRQVVVWGGLGRGPAVALVPGSAGPAARLVVVFTGPAAAGRQSLQAGLGALLAWWQSHRAAWLAATRPGGRSPVPRSGAAEGLQRPRGTPGAAGSARGGSHQGQQAPVGR</sequence>
<gene>
    <name evidence="2" type="ORF">R50_1445</name>
</gene>
<dbReference type="KEGG" id="hfv:R50_1445"/>
<dbReference type="Proteomes" id="UP000503399">
    <property type="component" value="Chromosome"/>
</dbReference>
<protein>
    <submittedName>
        <fullName evidence="2">Uncharacterized protein</fullName>
    </submittedName>
</protein>
<organism evidence="2 3">
    <name type="scientific">Candidatus Hydrogenisulfobacillus filiaventi</name>
    <dbReference type="NCBI Taxonomy" id="2707344"/>
    <lineage>
        <taxon>Bacteria</taxon>
        <taxon>Bacillati</taxon>
        <taxon>Bacillota</taxon>
        <taxon>Clostridia</taxon>
        <taxon>Eubacteriales</taxon>
        <taxon>Clostridiales Family XVII. Incertae Sedis</taxon>
        <taxon>Candidatus Hydrogenisulfobacillus</taxon>
    </lineage>
</organism>
<keyword evidence="3" id="KW-1185">Reference proteome</keyword>
<accession>A0A6F8ZGW6</accession>
<proteinExistence type="predicted"/>
<evidence type="ECO:0000313" key="3">
    <source>
        <dbReference type="Proteomes" id="UP000503399"/>
    </source>
</evidence>
<dbReference type="EMBL" id="LR778114">
    <property type="protein sequence ID" value="CAB1128951.1"/>
    <property type="molecule type" value="Genomic_DNA"/>
</dbReference>